<dbReference type="OrthoDB" id="9809781at2"/>
<dbReference type="Proteomes" id="UP000789738">
    <property type="component" value="Unassembled WGS sequence"/>
</dbReference>
<keyword evidence="3 8" id="KW-0378">Hydrolase</keyword>
<dbReference type="RefSeq" id="WP_058294391.1">
    <property type="nucleotide sequence ID" value="NZ_CAKJVE010000004.1"/>
</dbReference>
<evidence type="ECO:0000313" key="10">
    <source>
        <dbReference type="Proteomes" id="UP000431451"/>
    </source>
</evidence>
<dbReference type="Pfam" id="PF01471">
    <property type="entry name" value="PG_binding_1"/>
    <property type="match status" value="1"/>
</dbReference>
<dbReference type="EMBL" id="PDCJ01000001">
    <property type="protein sequence ID" value="PEG30216.1"/>
    <property type="molecule type" value="Genomic_DNA"/>
</dbReference>
<evidence type="ECO:0000256" key="1">
    <source>
        <dbReference type="ARBA" id="ARBA00007074"/>
    </source>
</evidence>
<evidence type="ECO:0000313" key="8">
    <source>
        <dbReference type="EMBL" id="VCT83573.1"/>
    </source>
</evidence>
<dbReference type="EMBL" id="UWJD01000001">
    <property type="protein sequence ID" value="VCT83573.1"/>
    <property type="molecule type" value="Genomic_DNA"/>
</dbReference>
<reference evidence="6" key="3">
    <citation type="submission" date="2021-10" db="EMBL/GenBank/DDBJ databases">
        <authorList>
            <person name="Mesa V."/>
        </authorList>
    </citation>
    <scope>NUCLEOTIDE SEQUENCE</scope>
    <source>
        <strain evidence="6">CC3_PB</strain>
    </source>
</reference>
<dbReference type="GO" id="GO:0008234">
    <property type="term" value="F:cysteine-type peptidase activity"/>
    <property type="evidence" value="ECO:0007669"/>
    <property type="project" value="UniProtKB-KW"/>
</dbReference>
<protein>
    <submittedName>
        <fullName evidence="8">Autolytic lysozyme</fullName>
        <ecNumber evidence="8">3.2.1.17</ecNumber>
    </submittedName>
    <submittedName>
        <fullName evidence="7">Peptidoglycan-binding protein</fullName>
    </submittedName>
</protein>
<dbReference type="InterPro" id="IPR038765">
    <property type="entry name" value="Papain-like_cys_pep_sf"/>
</dbReference>
<dbReference type="GO" id="GO:0006508">
    <property type="term" value="P:proteolysis"/>
    <property type="evidence" value="ECO:0007669"/>
    <property type="project" value="UniProtKB-KW"/>
</dbReference>
<keyword evidence="2" id="KW-0645">Protease</keyword>
<evidence type="ECO:0000313" key="7">
    <source>
        <dbReference type="EMBL" id="PEG30216.1"/>
    </source>
</evidence>
<feature type="domain" description="NlpC/P60" evidence="5">
    <location>
        <begin position="5"/>
        <end position="149"/>
    </location>
</feature>
<dbReference type="Proteomes" id="UP000431451">
    <property type="component" value="Unassembled WGS sequence"/>
</dbReference>
<dbReference type="GO" id="GO:0003796">
    <property type="term" value="F:lysozyme activity"/>
    <property type="evidence" value="ECO:0007669"/>
    <property type="project" value="UniProtKB-EC"/>
</dbReference>
<dbReference type="InterPro" id="IPR000064">
    <property type="entry name" value="NLP_P60_dom"/>
</dbReference>
<dbReference type="InterPro" id="IPR036366">
    <property type="entry name" value="PGBDSf"/>
</dbReference>
<dbReference type="InterPro" id="IPR002477">
    <property type="entry name" value="Peptidoglycan-bd-like"/>
</dbReference>
<keyword evidence="8" id="KW-0326">Glycosidase</keyword>
<organism evidence="7 9">
    <name type="scientific">Clostridium neonatale</name>
    <dbReference type="NCBI Taxonomy" id="137838"/>
    <lineage>
        <taxon>Bacteria</taxon>
        <taxon>Bacillati</taxon>
        <taxon>Bacillota</taxon>
        <taxon>Clostridia</taxon>
        <taxon>Eubacteriales</taxon>
        <taxon>Clostridiaceae</taxon>
        <taxon>Clostridium</taxon>
    </lineage>
</organism>
<accession>A0A2A7MEX2</accession>
<dbReference type="AlphaFoldDB" id="A0A2A7MEX2"/>
<evidence type="ECO:0000259" key="5">
    <source>
        <dbReference type="PROSITE" id="PS51935"/>
    </source>
</evidence>
<dbReference type="Pfam" id="PF25309">
    <property type="entry name" value="ELLD"/>
    <property type="match status" value="2"/>
</dbReference>
<name>A0A2A7MEX2_9CLOT</name>
<keyword evidence="4" id="KW-0788">Thiol protease</keyword>
<gene>
    <name evidence="8" type="primary">lyc_1</name>
    <name evidence="6" type="ORF">CNEO_44474</name>
    <name evidence="8" type="ORF">CNEONATNEC25_01170</name>
    <name evidence="7" type="ORF">CQ394_00340</name>
</gene>
<dbReference type="InterPro" id="IPR036365">
    <property type="entry name" value="PGBD-like_sf"/>
</dbReference>
<sequence>MGKIETATQWMINLANDNTHGYDQTYRWGEKGDYDCSSAVITAWQTAGVSVKSNGATYTGNMKSVFLNCGFSDITSSIGLSSGSGLNRGDVLLNTSSHTAMYIGNGQIVHASINENGSTTGGKPGDQTGKEICIRSYYNYPWNYVLRYNENGGSTPSTGNSIIRAGQVQANKYLGTSIDTDGIRGSETKKAGIKVLQKAMNSDYNAGLTIDGIWGTASNTALGSHYVKSGETQYMVTAAEILLMLNGYNTNGVEYPGIFGDGLKSAVNSYKTAHGLSANGICDSNTFLALIK</sequence>
<dbReference type="EMBL" id="CAKJVE010000004">
    <property type="protein sequence ID" value="CAG9709907.1"/>
    <property type="molecule type" value="Genomic_DNA"/>
</dbReference>
<reference evidence="8 10" key="2">
    <citation type="submission" date="2018-06" db="EMBL/GenBank/DDBJ databases">
        <authorList>
            <consortium name="IHU Genomes"/>
        </authorList>
    </citation>
    <scope>NUCLEOTIDE SEQUENCE [LARGE SCALE GENOMIC DNA]</scope>
    <source>
        <strain evidence="8 10">NEC25</strain>
    </source>
</reference>
<dbReference type="STRING" id="137838.GCA_001458595_01503"/>
<keyword evidence="9" id="KW-1185">Reference proteome</keyword>
<dbReference type="Proteomes" id="UP000220840">
    <property type="component" value="Unassembled WGS sequence"/>
</dbReference>
<dbReference type="SUPFAM" id="SSF54001">
    <property type="entry name" value="Cysteine proteinases"/>
    <property type="match status" value="1"/>
</dbReference>
<dbReference type="Gene3D" id="3.90.1720.10">
    <property type="entry name" value="endopeptidase domain like (from Nostoc punctiforme)"/>
    <property type="match status" value="1"/>
</dbReference>
<proteinExistence type="inferred from homology"/>
<dbReference type="InterPro" id="IPR057370">
    <property type="entry name" value="ELLD"/>
</dbReference>
<dbReference type="PROSITE" id="PS51935">
    <property type="entry name" value="NLPC_P60"/>
    <property type="match status" value="1"/>
</dbReference>
<reference evidence="7 9" key="1">
    <citation type="submission" date="2017-10" db="EMBL/GenBank/DDBJ databases">
        <title>Effective Description of Clostridium neonatale sp. nov. linked to necrotizing enterocolitis in neonates and a clarification of species assignable to the genus Clostridium (Prazmowski 1880) emend. Lawson and Rainey 2016.</title>
        <authorList>
            <person name="Bernard K."/>
            <person name="Burdz T."/>
            <person name="Wiebe D."/>
            <person name="Balcewich B."/>
            <person name="Alfa M."/>
            <person name="Bernier A.-M."/>
        </authorList>
    </citation>
    <scope>NUCLEOTIDE SEQUENCE [LARGE SCALE GENOMIC DNA]</scope>
    <source>
        <strain evidence="7 9">LCDC99A005</strain>
    </source>
</reference>
<dbReference type="Gene3D" id="1.10.101.10">
    <property type="entry name" value="PGBD-like superfamily/PGBD"/>
    <property type="match status" value="1"/>
</dbReference>
<evidence type="ECO:0000256" key="2">
    <source>
        <dbReference type="ARBA" id="ARBA00022670"/>
    </source>
</evidence>
<dbReference type="SUPFAM" id="SSF47090">
    <property type="entry name" value="PGBD-like"/>
    <property type="match status" value="1"/>
</dbReference>
<evidence type="ECO:0000256" key="4">
    <source>
        <dbReference type="ARBA" id="ARBA00022807"/>
    </source>
</evidence>
<comment type="similarity">
    <text evidence="1">Belongs to the peptidase C40 family.</text>
</comment>
<evidence type="ECO:0000256" key="3">
    <source>
        <dbReference type="ARBA" id="ARBA00022801"/>
    </source>
</evidence>
<dbReference type="EC" id="3.2.1.17" evidence="8"/>
<evidence type="ECO:0000313" key="6">
    <source>
        <dbReference type="EMBL" id="CAG9709907.1"/>
    </source>
</evidence>
<evidence type="ECO:0000313" key="9">
    <source>
        <dbReference type="Proteomes" id="UP000220840"/>
    </source>
</evidence>